<proteinExistence type="predicted"/>
<accession>A0ABY2D1E1</accession>
<name>A0ABY2D1E1_9GAMM</name>
<sequence>RLQHLPIHIVHGKLDWMFPVQVARQTHQALSAAGANVTYRELDDLSHTYPREMNVAMLAWMNGT</sequence>
<dbReference type="Proteomes" id="UP000294823">
    <property type="component" value="Unassembled WGS sequence"/>
</dbReference>
<dbReference type="SUPFAM" id="SSF53474">
    <property type="entry name" value="alpha/beta-Hydrolases"/>
    <property type="match status" value="1"/>
</dbReference>
<reference evidence="2 3" key="1">
    <citation type="submission" date="2019-03" db="EMBL/GenBank/DDBJ databases">
        <title>Halomonas marinisediminis sp. nov., a moderately halophilic bacterium isolated from the Bohai Gulf.</title>
        <authorList>
            <person name="Ji X."/>
        </authorList>
    </citation>
    <scope>NUCLEOTIDE SEQUENCE [LARGE SCALE GENOMIC DNA]</scope>
    <source>
        <strain evidence="2 3">204</strain>
    </source>
</reference>
<feature type="domain" description="Phospholipase/carboxylesterase/thioesterase" evidence="1">
    <location>
        <begin position="4"/>
        <end position="53"/>
    </location>
</feature>
<dbReference type="Gene3D" id="3.40.50.1820">
    <property type="entry name" value="alpha/beta hydrolase"/>
    <property type="match status" value="1"/>
</dbReference>
<dbReference type="RefSeq" id="WP_205742173.1">
    <property type="nucleotide sequence ID" value="NZ_SLTR01000814.1"/>
</dbReference>
<organism evidence="2 3">
    <name type="scientific">Halomonas marinisediminis</name>
    <dbReference type="NCBI Taxonomy" id="2546095"/>
    <lineage>
        <taxon>Bacteria</taxon>
        <taxon>Pseudomonadati</taxon>
        <taxon>Pseudomonadota</taxon>
        <taxon>Gammaproteobacteria</taxon>
        <taxon>Oceanospirillales</taxon>
        <taxon>Halomonadaceae</taxon>
        <taxon>Halomonas</taxon>
    </lineage>
</organism>
<keyword evidence="3" id="KW-1185">Reference proteome</keyword>
<protein>
    <submittedName>
        <fullName evidence="2">Phospholipase</fullName>
    </submittedName>
</protein>
<evidence type="ECO:0000313" key="2">
    <source>
        <dbReference type="EMBL" id="TDA70983.1"/>
    </source>
</evidence>
<gene>
    <name evidence="2" type="ORF">E0702_18625</name>
</gene>
<evidence type="ECO:0000313" key="3">
    <source>
        <dbReference type="Proteomes" id="UP000294823"/>
    </source>
</evidence>
<comment type="caution">
    <text evidence="2">The sequence shown here is derived from an EMBL/GenBank/DDBJ whole genome shotgun (WGS) entry which is preliminary data.</text>
</comment>
<feature type="non-terminal residue" evidence="2">
    <location>
        <position position="1"/>
    </location>
</feature>
<evidence type="ECO:0000259" key="1">
    <source>
        <dbReference type="Pfam" id="PF02230"/>
    </source>
</evidence>
<dbReference type="InterPro" id="IPR003140">
    <property type="entry name" value="PLipase/COase/thioEstase"/>
</dbReference>
<dbReference type="InterPro" id="IPR029058">
    <property type="entry name" value="AB_hydrolase_fold"/>
</dbReference>
<dbReference type="Pfam" id="PF02230">
    <property type="entry name" value="Abhydrolase_2"/>
    <property type="match status" value="1"/>
</dbReference>
<dbReference type="EMBL" id="SLTR01000814">
    <property type="protein sequence ID" value="TDA70983.1"/>
    <property type="molecule type" value="Genomic_DNA"/>
</dbReference>